<feature type="compositionally biased region" description="Low complexity" evidence="1">
    <location>
        <begin position="104"/>
        <end position="113"/>
    </location>
</feature>
<feature type="compositionally biased region" description="Basic and acidic residues" evidence="1">
    <location>
        <begin position="150"/>
        <end position="161"/>
    </location>
</feature>
<feature type="compositionally biased region" description="Basic and acidic residues" evidence="1">
    <location>
        <begin position="120"/>
        <end position="132"/>
    </location>
</feature>
<feature type="compositionally biased region" description="Basic and acidic residues" evidence="1">
    <location>
        <begin position="8"/>
        <end position="40"/>
    </location>
</feature>
<evidence type="ECO:0000256" key="1">
    <source>
        <dbReference type="SAM" id="MobiDB-lite"/>
    </source>
</evidence>
<feature type="compositionally biased region" description="Basic and acidic residues" evidence="1">
    <location>
        <begin position="169"/>
        <end position="186"/>
    </location>
</feature>
<sequence>MPSSRKGKTPESEKRNVYDSMDMKEKDSEKEMRSVEDMDDDIIRMYEEQYGDGLMDLLEEEGLGDIVRDLNHIEDVLDGKKATKRRNLEDVDEDDLHALGIIPSKKVSISKSSKVSKKQKTSEKKDISKEDENSYEYEYSYEDSREEEEEAKKETKVDKGPKSSKKQKKSGDLRIIGEDKKPKSKK</sequence>
<evidence type="ECO:0000313" key="3">
    <source>
        <dbReference type="Proteomes" id="UP001057375"/>
    </source>
</evidence>
<accession>A0ABQ5KUV6</accession>
<comment type="caution">
    <text evidence="2">The sequence shown here is derived from an EMBL/GenBank/DDBJ whole genome shotgun (WGS) entry which is preliminary data.</text>
</comment>
<dbReference type="Proteomes" id="UP001057375">
    <property type="component" value="Unassembled WGS sequence"/>
</dbReference>
<keyword evidence="3" id="KW-1185">Reference proteome</keyword>
<evidence type="ECO:0000313" key="2">
    <source>
        <dbReference type="EMBL" id="GKT36248.1"/>
    </source>
</evidence>
<gene>
    <name evidence="2" type="ORF">ADUPG1_009249</name>
</gene>
<organism evidence="2 3">
    <name type="scientific">Aduncisulcus paluster</name>
    <dbReference type="NCBI Taxonomy" id="2918883"/>
    <lineage>
        <taxon>Eukaryota</taxon>
        <taxon>Metamonada</taxon>
        <taxon>Carpediemonas-like organisms</taxon>
        <taxon>Aduncisulcus</taxon>
    </lineage>
</organism>
<reference evidence="2" key="1">
    <citation type="submission" date="2022-03" db="EMBL/GenBank/DDBJ databases">
        <title>Draft genome sequence of Aduncisulcus paluster, a free-living microaerophilic Fornicata.</title>
        <authorList>
            <person name="Yuyama I."/>
            <person name="Kume K."/>
            <person name="Tamura T."/>
            <person name="Inagaki Y."/>
            <person name="Hashimoto T."/>
        </authorList>
    </citation>
    <scope>NUCLEOTIDE SEQUENCE</scope>
    <source>
        <strain evidence="2">NY0171</strain>
    </source>
</reference>
<feature type="compositionally biased region" description="Acidic residues" evidence="1">
    <location>
        <begin position="133"/>
        <end position="149"/>
    </location>
</feature>
<protein>
    <submittedName>
        <fullName evidence="2">Uncharacterized protein</fullName>
    </submittedName>
</protein>
<name>A0ABQ5KUV6_9EUKA</name>
<feature type="region of interest" description="Disordered" evidence="1">
    <location>
        <begin position="1"/>
        <end position="40"/>
    </location>
</feature>
<dbReference type="EMBL" id="BQXS01011173">
    <property type="protein sequence ID" value="GKT36248.1"/>
    <property type="molecule type" value="Genomic_DNA"/>
</dbReference>
<proteinExistence type="predicted"/>
<feature type="region of interest" description="Disordered" evidence="1">
    <location>
        <begin position="102"/>
        <end position="186"/>
    </location>
</feature>